<gene>
    <name evidence="3" type="ORF">GCM10007972_15000</name>
</gene>
<dbReference type="RefSeq" id="WP_188873727.1">
    <property type="nucleotide sequence ID" value="NZ_BMOV01000004.1"/>
</dbReference>
<dbReference type="PANTHER" id="PTHR42942">
    <property type="entry name" value="6-O-METHYLGUANINE DNA METHYLTRANSFERASE"/>
    <property type="match status" value="1"/>
</dbReference>
<comment type="caution">
    <text evidence="3">The sequence shown here is derived from an EMBL/GenBank/DDBJ whole genome shotgun (WGS) entry which is preliminary data.</text>
</comment>
<name>A0ABQ2LCX2_9PROT</name>
<evidence type="ECO:0000313" key="3">
    <source>
        <dbReference type="EMBL" id="GGO11296.1"/>
    </source>
</evidence>
<protein>
    <recommendedName>
        <fullName evidence="2">Methylated-DNA-[protein]-cysteine S-methyltransferase DNA binding domain-containing protein</fullName>
    </recommendedName>
</protein>
<evidence type="ECO:0000256" key="1">
    <source>
        <dbReference type="ARBA" id="ARBA00022763"/>
    </source>
</evidence>
<dbReference type="SUPFAM" id="SSF46767">
    <property type="entry name" value="Methylated DNA-protein cysteine methyltransferase, C-terminal domain"/>
    <property type="match status" value="1"/>
</dbReference>
<dbReference type="CDD" id="cd06445">
    <property type="entry name" value="ATase"/>
    <property type="match status" value="1"/>
</dbReference>
<dbReference type="Proteomes" id="UP000602381">
    <property type="component" value="Unassembled WGS sequence"/>
</dbReference>
<dbReference type="InterPro" id="IPR014048">
    <property type="entry name" value="MethylDNA_cys_MeTrfase_DNA-bd"/>
</dbReference>
<sequence>MNTQKTKRIHKLVCAIPSGQVASYGQIARYVPGVTARMVGYALAGIGDKTGIPWHRVVNAKGTVSPHQGAFEQRQRLEAEGIQFNARDQLDWSQALWPGPDPLLLLGLGLDPEDAFRT</sequence>
<dbReference type="InterPro" id="IPR036388">
    <property type="entry name" value="WH-like_DNA-bd_sf"/>
</dbReference>
<evidence type="ECO:0000313" key="4">
    <source>
        <dbReference type="Proteomes" id="UP000602381"/>
    </source>
</evidence>
<dbReference type="PANTHER" id="PTHR42942:SF1">
    <property type="entry name" value="ALKYLTRANSFERASE-LIKE PROTEIN 1"/>
    <property type="match status" value="1"/>
</dbReference>
<accession>A0ABQ2LCX2</accession>
<dbReference type="InterPro" id="IPR036217">
    <property type="entry name" value="MethylDNA_cys_MeTrfase_DNAb"/>
</dbReference>
<dbReference type="Pfam" id="PF01035">
    <property type="entry name" value="DNA_binding_1"/>
    <property type="match status" value="1"/>
</dbReference>
<evidence type="ECO:0000259" key="2">
    <source>
        <dbReference type="Pfam" id="PF01035"/>
    </source>
</evidence>
<dbReference type="InterPro" id="IPR052520">
    <property type="entry name" value="ATL_DNA_repair"/>
</dbReference>
<keyword evidence="4" id="KW-1185">Reference proteome</keyword>
<reference evidence="4" key="1">
    <citation type="journal article" date="2019" name="Int. J. Syst. Evol. Microbiol.">
        <title>The Global Catalogue of Microorganisms (GCM) 10K type strain sequencing project: providing services to taxonomists for standard genome sequencing and annotation.</title>
        <authorList>
            <consortium name="The Broad Institute Genomics Platform"/>
            <consortium name="The Broad Institute Genome Sequencing Center for Infectious Disease"/>
            <person name="Wu L."/>
            <person name="Ma J."/>
        </authorList>
    </citation>
    <scope>NUCLEOTIDE SEQUENCE [LARGE SCALE GENOMIC DNA]</scope>
    <source>
        <strain evidence="4">JCM 17843</strain>
    </source>
</reference>
<organism evidence="3 4">
    <name type="scientific">Iodidimonas muriae</name>
    <dbReference type="NCBI Taxonomy" id="261467"/>
    <lineage>
        <taxon>Bacteria</taxon>
        <taxon>Pseudomonadati</taxon>
        <taxon>Pseudomonadota</taxon>
        <taxon>Alphaproteobacteria</taxon>
        <taxon>Iodidimonadales</taxon>
        <taxon>Iodidimonadaceae</taxon>
        <taxon>Iodidimonas</taxon>
    </lineage>
</organism>
<dbReference type="EMBL" id="BMOV01000004">
    <property type="protein sequence ID" value="GGO11296.1"/>
    <property type="molecule type" value="Genomic_DNA"/>
</dbReference>
<keyword evidence="1" id="KW-0227">DNA damage</keyword>
<dbReference type="Gene3D" id="1.10.10.10">
    <property type="entry name" value="Winged helix-like DNA-binding domain superfamily/Winged helix DNA-binding domain"/>
    <property type="match status" value="1"/>
</dbReference>
<proteinExistence type="predicted"/>
<feature type="domain" description="Methylated-DNA-[protein]-cysteine S-methyltransferase DNA binding" evidence="2">
    <location>
        <begin position="6"/>
        <end position="82"/>
    </location>
</feature>